<feature type="signal peptide" evidence="2">
    <location>
        <begin position="1"/>
        <end position="25"/>
    </location>
</feature>
<feature type="chain" id="PRO_5046743749" evidence="2">
    <location>
        <begin position="26"/>
        <end position="173"/>
    </location>
</feature>
<dbReference type="Proteomes" id="UP001216907">
    <property type="component" value="Unassembled WGS sequence"/>
</dbReference>
<dbReference type="RefSeq" id="WP_277861686.1">
    <property type="nucleotide sequence ID" value="NZ_JARRAG010000002.1"/>
</dbReference>
<reference evidence="3 4" key="1">
    <citation type="submission" date="2023-03" db="EMBL/GenBank/DDBJ databases">
        <title>Paludisphaera mucosa sp. nov. a novel planctomycete from northern fen.</title>
        <authorList>
            <person name="Ivanova A."/>
        </authorList>
    </citation>
    <scope>NUCLEOTIDE SEQUENCE [LARGE SCALE GENOMIC DNA]</scope>
    <source>
        <strain evidence="3 4">Pla2</strain>
    </source>
</reference>
<keyword evidence="4" id="KW-1185">Reference proteome</keyword>
<dbReference type="EMBL" id="JARRAG010000002">
    <property type="protein sequence ID" value="MDG3005341.1"/>
    <property type="molecule type" value="Genomic_DNA"/>
</dbReference>
<organism evidence="3 4">
    <name type="scientific">Paludisphaera mucosa</name>
    <dbReference type="NCBI Taxonomy" id="3030827"/>
    <lineage>
        <taxon>Bacteria</taxon>
        <taxon>Pseudomonadati</taxon>
        <taxon>Planctomycetota</taxon>
        <taxon>Planctomycetia</taxon>
        <taxon>Isosphaerales</taxon>
        <taxon>Isosphaeraceae</taxon>
        <taxon>Paludisphaera</taxon>
    </lineage>
</organism>
<gene>
    <name evidence="3" type="ORF">PZE19_16240</name>
</gene>
<evidence type="ECO:0000256" key="1">
    <source>
        <dbReference type="SAM" id="MobiDB-lite"/>
    </source>
</evidence>
<name>A0ABT6FCN4_9BACT</name>
<comment type="caution">
    <text evidence="3">The sequence shown here is derived from an EMBL/GenBank/DDBJ whole genome shotgun (WGS) entry which is preliminary data.</text>
</comment>
<proteinExistence type="predicted"/>
<dbReference type="PROSITE" id="PS51257">
    <property type="entry name" value="PROKAR_LIPOPROTEIN"/>
    <property type="match status" value="1"/>
</dbReference>
<sequence length="173" mass="17959">MNRRPTTRRLAPIAILMLTAGCGHPDDAVALVPVKGTITRNGEPLANASVSFMPDPGNPDQTPGGDASGPAGTYLARYKSRSGLAPGKYKVIVTPGLDAAGVLVDSNVQEAFKDDPIMLGEMQRSAASSSKAGRKAKKAAEFKAEFEAEVASDGATLDFDVKQAVSGKQTASR</sequence>
<evidence type="ECO:0000256" key="2">
    <source>
        <dbReference type="SAM" id="SignalP"/>
    </source>
</evidence>
<accession>A0ABT6FCN4</accession>
<feature type="region of interest" description="Disordered" evidence="1">
    <location>
        <begin position="52"/>
        <end position="72"/>
    </location>
</feature>
<evidence type="ECO:0000313" key="4">
    <source>
        <dbReference type="Proteomes" id="UP001216907"/>
    </source>
</evidence>
<protein>
    <submittedName>
        <fullName evidence="3">Carboxypeptidase regulatory-like domain-containing protein</fullName>
    </submittedName>
</protein>
<evidence type="ECO:0000313" key="3">
    <source>
        <dbReference type="EMBL" id="MDG3005341.1"/>
    </source>
</evidence>
<keyword evidence="2" id="KW-0732">Signal</keyword>